<sequence>MEAPMTNMNPGSSYSRTRPSRIPSTISMLCSVGLHDYQSSLYASYEMTALEEIIESLERAQLPGPAILMGLKHYIGSGAQFVVHQQTMVGSQMDAFFDSAVAVKQPKFNIDPSMALNLADKSAQQHLRNVVLEVEVLTQPALRRHPNIVRLLYWSFDNASVHLPISLVMELAICDLKKFLTDNPVTSIVQRYQIVAGVAAALDAIHECGFVHGDLKPENVLIFREQGQIVAKIADFGLSVKGSTGDEKREKLGGTPGWQAPEVEIGRALLPHELIKADNYSFALLCWSTLLGSGSPPAQSKDVERTELLARDLENAEDRFVEYSQILSIVKDVLHNLLSEDGNRRPRLLSELFDMLTSSDDNAPHIFDESEQLYPEPDFAADGFAENSETVALFTWEVPGLPHYFMESIRDRVMRYPEGYPPKIVSALVLYLTHNRFHQTPMLTALDVLSHVTLRGCKSLYEFIPSVFEFYEREPPMEVKGHTLEWMEEARFRHNGGYCKYYSTGQQVSQLHWIASHGSLKQVKDCLTSMGPSEIDKRTGNGETSLFLACARGSWEIAAVLLDAGANAAVLCTEFQISCLHWLFVFEESLQSIAATRLVASGADPNALLGKEVPFPQYPFLLPAGTPMHWAVMTGSHCAIVALLKQGGDVGVRDGSDPYRYDNRFRLLDKFGGPHQHAFSIAEKPTLGLSPLDYSVMEFDPFLVEHLLESRTRLDINAVDEEGVGLLHRLSANHIRRTRASNTYSFLPFKGSRASQEKQQRRIVSAVLSLGGDLNKVTTPGPMCNQPGQRAALESYTPLMLAAEGGYAGIFKLLLEAGASTSFRNSTGNTALSCLPHNDEHCCQIISLLVSAGASIHTRGRFGNTPLIQAAAYRNLLSVDLLLSLGADVNNLDVNKISLHQGWDVFAFLAVVELPFVDTNDAKVAQLLNKYVFGHTDASIRHAVIHRRTQNGETLLHRFASRVMRRCVIIMLQNGAPPNAPTYKTSSRWDDSQPERVQLSWEETPLDAAREFKEKTVQRMHQDRYFSLPEYEDICARVDAVTKALKDAGGIYTDRNVKES</sequence>
<dbReference type="SUPFAM" id="SSF56112">
    <property type="entry name" value="Protein kinase-like (PK-like)"/>
    <property type="match status" value="1"/>
</dbReference>
<dbReference type="InterPro" id="IPR008271">
    <property type="entry name" value="Ser/Thr_kinase_AS"/>
</dbReference>
<dbReference type="InterPro" id="IPR036770">
    <property type="entry name" value="Ankyrin_rpt-contain_sf"/>
</dbReference>
<keyword evidence="1" id="KW-0677">Repeat</keyword>
<feature type="repeat" description="ANK" evidence="3">
    <location>
        <begin position="862"/>
        <end position="894"/>
    </location>
</feature>
<dbReference type="Gene3D" id="1.10.510.10">
    <property type="entry name" value="Transferase(Phosphotransferase) domain 1"/>
    <property type="match status" value="1"/>
</dbReference>
<dbReference type="PROSITE" id="PS00108">
    <property type="entry name" value="PROTEIN_KINASE_ST"/>
    <property type="match status" value="1"/>
</dbReference>
<proteinExistence type="predicted"/>
<feature type="repeat" description="ANK" evidence="3">
    <location>
        <begin position="623"/>
        <end position="655"/>
    </location>
</feature>
<comment type="caution">
    <text evidence="5">The sequence shown here is derived from an EMBL/GenBank/DDBJ whole genome shotgun (WGS) entry which is preliminary data.</text>
</comment>
<protein>
    <recommendedName>
        <fullName evidence="4">Protein kinase domain-containing protein</fullName>
    </recommendedName>
</protein>
<keyword evidence="2 3" id="KW-0040">ANK repeat</keyword>
<evidence type="ECO:0000256" key="2">
    <source>
        <dbReference type="ARBA" id="ARBA00023043"/>
    </source>
</evidence>
<feature type="domain" description="Protein kinase" evidence="4">
    <location>
        <begin position="69"/>
        <end position="368"/>
    </location>
</feature>
<feature type="repeat" description="ANK" evidence="3">
    <location>
        <begin position="541"/>
        <end position="573"/>
    </location>
</feature>
<name>A0ABR4C1S2_9HELO</name>
<dbReference type="InterPro" id="IPR000719">
    <property type="entry name" value="Prot_kinase_dom"/>
</dbReference>
<gene>
    <name evidence="5" type="ORF">VTL71DRAFT_5462</name>
</gene>
<evidence type="ECO:0000256" key="1">
    <source>
        <dbReference type="ARBA" id="ARBA00022737"/>
    </source>
</evidence>
<dbReference type="SMART" id="SM00248">
    <property type="entry name" value="ANK"/>
    <property type="match status" value="7"/>
</dbReference>
<organism evidence="5 6">
    <name type="scientific">Oculimacula yallundae</name>
    <dbReference type="NCBI Taxonomy" id="86028"/>
    <lineage>
        <taxon>Eukaryota</taxon>
        <taxon>Fungi</taxon>
        <taxon>Dikarya</taxon>
        <taxon>Ascomycota</taxon>
        <taxon>Pezizomycotina</taxon>
        <taxon>Leotiomycetes</taxon>
        <taxon>Helotiales</taxon>
        <taxon>Ploettnerulaceae</taxon>
        <taxon>Oculimacula</taxon>
    </lineage>
</organism>
<dbReference type="EMBL" id="JAZHXI010000015">
    <property type="protein sequence ID" value="KAL2063657.1"/>
    <property type="molecule type" value="Genomic_DNA"/>
</dbReference>
<dbReference type="Proteomes" id="UP001595075">
    <property type="component" value="Unassembled WGS sequence"/>
</dbReference>
<dbReference type="PROSITE" id="PS50297">
    <property type="entry name" value="ANK_REP_REGION"/>
    <property type="match status" value="3"/>
</dbReference>
<evidence type="ECO:0000256" key="3">
    <source>
        <dbReference type="PROSITE-ProRule" id="PRU00023"/>
    </source>
</evidence>
<reference evidence="5 6" key="1">
    <citation type="journal article" date="2024" name="Commun. Biol.">
        <title>Comparative genomic analysis of thermophilic fungi reveals convergent evolutionary adaptations and gene losses.</title>
        <authorList>
            <person name="Steindorff A.S."/>
            <person name="Aguilar-Pontes M.V."/>
            <person name="Robinson A.J."/>
            <person name="Andreopoulos B."/>
            <person name="LaButti K."/>
            <person name="Kuo A."/>
            <person name="Mondo S."/>
            <person name="Riley R."/>
            <person name="Otillar R."/>
            <person name="Haridas S."/>
            <person name="Lipzen A."/>
            <person name="Grimwood J."/>
            <person name="Schmutz J."/>
            <person name="Clum A."/>
            <person name="Reid I.D."/>
            <person name="Moisan M.C."/>
            <person name="Butler G."/>
            <person name="Nguyen T.T.M."/>
            <person name="Dewar K."/>
            <person name="Conant G."/>
            <person name="Drula E."/>
            <person name="Henrissat B."/>
            <person name="Hansel C."/>
            <person name="Singer S."/>
            <person name="Hutchinson M.I."/>
            <person name="de Vries R.P."/>
            <person name="Natvig D.O."/>
            <person name="Powell A.J."/>
            <person name="Tsang A."/>
            <person name="Grigoriev I.V."/>
        </authorList>
    </citation>
    <scope>NUCLEOTIDE SEQUENCE [LARGE SCALE GENOMIC DNA]</scope>
    <source>
        <strain evidence="5 6">CBS 494.80</strain>
    </source>
</reference>
<dbReference type="PROSITE" id="PS50088">
    <property type="entry name" value="ANK_REPEAT"/>
    <property type="match status" value="4"/>
</dbReference>
<keyword evidence="6" id="KW-1185">Reference proteome</keyword>
<dbReference type="Pfam" id="PF00069">
    <property type="entry name" value="Pkinase"/>
    <property type="match status" value="1"/>
</dbReference>
<dbReference type="SUPFAM" id="SSF48403">
    <property type="entry name" value="Ankyrin repeat"/>
    <property type="match status" value="1"/>
</dbReference>
<dbReference type="SMART" id="SM00220">
    <property type="entry name" value="S_TKc"/>
    <property type="match status" value="1"/>
</dbReference>
<dbReference type="InterPro" id="IPR011009">
    <property type="entry name" value="Kinase-like_dom_sf"/>
</dbReference>
<dbReference type="PANTHER" id="PTHR24198:SF165">
    <property type="entry name" value="ANKYRIN REPEAT-CONTAINING PROTEIN-RELATED"/>
    <property type="match status" value="1"/>
</dbReference>
<dbReference type="PROSITE" id="PS50011">
    <property type="entry name" value="PROTEIN_KINASE_DOM"/>
    <property type="match status" value="1"/>
</dbReference>
<dbReference type="Pfam" id="PF12796">
    <property type="entry name" value="Ank_2"/>
    <property type="match status" value="1"/>
</dbReference>
<dbReference type="PANTHER" id="PTHR24198">
    <property type="entry name" value="ANKYRIN REPEAT AND PROTEIN KINASE DOMAIN-CONTAINING PROTEIN"/>
    <property type="match status" value="1"/>
</dbReference>
<evidence type="ECO:0000313" key="5">
    <source>
        <dbReference type="EMBL" id="KAL2063657.1"/>
    </source>
</evidence>
<feature type="repeat" description="ANK" evidence="3">
    <location>
        <begin position="794"/>
        <end position="826"/>
    </location>
</feature>
<evidence type="ECO:0000313" key="6">
    <source>
        <dbReference type="Proteomes" id="UP001595075"/>
    </source>
</evidence>
<dbReference type="InterPro" id="IPR002110">
    <property type="entry name" value="Ankyrin_rpt"/>
</dbReference>
<accession>A0ABR4C1S2</accession>
<dbReference type="Gene3D" id="1.25.40.20">
    <property type="entry name" value="Ankyrin repeat-containing domain"/>
    <property type="match status" value="4"/>
</dbReference>
<evidence type="ECO:0000259" key="4">
    <source>
        <dbReference type="PROSITE" id="PS50011"/>
    </source>
</evidence>